<keyword evidence="2" id="KW-1185">Reference proteome</keyword>
<sequence>MPGLPLMISHWMGNKLIRVNQQGFMMKYNTPSNYLLLTVLFVPFFSWSSKIVHGPFSLDKKSEILFIEKDDNNVVLLQKDKDKQYIIDTYEPEGDKAHIDTVFFINLERARNIIVLVSWKQYHPGTDIDGTLYEIKGYHIHNRILRLNNRISKDNKLSWFDGINQNNKLTFKYKTYSDIKTYLKNNE</sequence>
<accession>E0SMD8</accession>
<proteinExistence type="predicted"/>
<protein>
    <submittedName>
        <fullName evidence="1">Uncharacterized protein</fullName>
    </submittedName>
</protein>
<dbReference type="KEGG" id="ddd:Dda3937_03226"/>
<reference evidence="1 2" key="1">
    <citation type="journal article" date="2011" name="J. Bacteriol.">
        <title>Genome sequence of the plant-pathogenic bacterium Dickeya dadantii 3937.</title>
        <authorList>
            <person name="Glasner J.D."/>
            <person name="Yang C.H."/>
            <person name="Reverchon S."/>
            <person name="Hugouvieux-Cotte-Pattat N."/>
            <person name="Condemine G."/>
            <person name="Bohin J.P."/>
            <person name="Van Gijsegem F."/>
            <person name="Yang S."/>
            <person name="Franza T."/>
            <person name="Expert D."/>
            <person name="Plunkett G. III"/>
            <person name="San Francisco M.J."/>
            <person name="Charkowski A.O."/>
            <person name="Py B."/>
            <person name="Bell K."/>
            <person name="Rauscher L."/>
            <person name="Rodriguez-Palenzuela P."/>
            <person name="Toussaint A."/>
            <person name="Holeva M.C."/>
            <person name="He S.Y."/>
            <person name="Douet V."/>
            <person name="Boccara M."/>
            <person name="Blanco C."/>
            <person name="Toth I."/>
            <person name="Anderson B.D."/>
            <person name="Biehl B.S."/>
            <person name="Mau B."/>
            <person name="Flynn S.M."/>
            <person name="Barras F."/>
            <person name="Lindeberg M."/>
            <person name="Birch P.R."/>
            <person name="Tsuyumu S."/>
            <person name="Shi X."/>
            <person name="Hibbing M."/>
            <person name="Yap M.N."/>
            <person name="Carpentier M."/>
            <person name="Dassa E."/>
            <person name="Umehara M."/>
            <person name="Kim J.F."/>
            <person name="Rusch M."/>
            <person name="Soni P."/>
            <person name="Mayhew G.F."/>
            <person name="Fouts D.E."/>
            <person name="Gill S.R."/>
            <person name="Blattner F.R."/>
            <person name="Keen N.T."/>
            <person name="Perna N.T."/>
        </authorList>
    </citation>
    <scope>NUCLEOTIDE SEQUENCE [LARGE SCALE GENOMIC DNA]</scope>
    <source>
        <strain evidence="1 2">3937</strain>
    </source>
</reference>
<gene>
    <name evidence="1" type="ordered locus">Dda3937_03226</name>
</gene>
<dbReference type="AlphaFoldDB" id="E0SMD8"/>
<dbReference type="eggNOG" id="ENOG5032ZGX">
    <property type="taxonomic scope" value="Bacteria"/>
</dbReference>
<dbReference type="STRING" id="198628.Dda3937_03226"/>
<evidence type="ECO:0000313" key="1">
    <source>
        <dbReference type="EMBL" id="ADN00577.1"/>
    </source>
</evidence>
<dbReference type="HOGENOM" id="CLU_130402_0_0_6"/>
<dbReference type="EMBL" id="CP002038">
    <property type="protein sequence ID" value="ADN00577.1"/>
    <property type="molecule type" value="Genomic_DNA"/>
</dbReference>
<dbReference type="Proteomes" id="UP000006859">
    <property type="component" value="Chromosome"/>
</dbReference>
<name>E0SMD8_DICD3</name>
<evidence type="ECO:0000313" key="2">
    <source>
        <dbReference type="Proteomes" id="UP000006859"/>
    </source>
</evidence>
<organism evidence="1 2">
    <name type="scientific">Dickeya dadantii (strain 3937)</name>
    <name type="common">Erwinia chrysanthemi (strain 3937)</name>
    <dbReference type="NCBI Taxonomy" id="198628"/>
    <lineage>
        <taxon>Bacteria</taxon>
        <taxon>Pseudomonadati</taxon>
        <taxon>Pseudomonadota</taxon>
        <taxon>Gammaproteobacteria</taxon>
        <taxon>Enterobacterales</taxon>
        <taxon>Pectobacteriaceae</taxon>
        <taxon>Dickeya</taxon>
    </lineage>
</organism>